<dbReference type="PANTHER" id="PTHR22625">
    <property type="entry name" value="PLEXIN"/>
    <property type="match status" value="1"/>
</dbReference>
<protein>
    <submittedName>
        <fullName evidence="17">Plexin-A4</fullName>
    </submittedName>
</protein>
<evidence type="ECO:0000256" key="2">
    <source>
        <dbReference type="ARBA" id="ARBA00010297"/>
    </source>
</evidence>
<dbReference type="InterPro" id="IPR041019">
    <property type="entry name" value="TIG1_plexin"/>
</dbReference>
<dbReference type="Pfam" id="PF01403">
    <property type="entry name" value="Sema"/>
    <property type="match status" value="2"/>
</dbReference>
<dbReference type="SMART" id="SM00423">
    <property type="entry name" value="PSI"/>
    <property type="match status" value="4"/>
</dbReference>
<evidence type="ECO:0000256" key="13">
    <source>
        <dbReference type="ARBA" id="ARBA00023180"/>
    </source>
</evidence>
<dbReference type="InterPro" id="IPR013783">
    <property type="entry name" value="Ig-like_fold"/>
</dbReference>
<dbReference type="PANTHER" id="PTHR22625:SF70">
    <property type="entry name" value="PLEXIN A, ISOFORM A"/>
    <property type="match status" value="1"/>
</dbReference>
<dbReference type="Pfam" id="PF01833">
    <property type="entry name" value="TIG"/>
    <property type="match status" value="2"/>
</dbReference>
<dbReference type="GO" id="GO:0002116">
    <property type="term" value="C:semaphorin receptor complex"/>
    <property type="evidence" value="ECO:0007669"/>
    <property type="project" value="TreeGrafter"/>
</dbReference>
<dbReference type="Gene3D" id="3.30.1680.10">
    <property type="entry name" value="ligand-binding face of the semaphorins, domain 2"/>
    <property type="match status" value="1"/>
</dbReference>
<evidence type="ECO:0000256" key="9">
    <source>
        <dbReference type="ARBA" id="ARBA00022989"/>
    </source>
</evidence>
<dbReference type="SUPFAM" id="SSF101912">
    <property type="entry name" value="Sema domain"/>
    <property type="match status" value="2"/>
</dbReference>
<accession>A0A3R7QT60</accession>
<dbReference type="Pfam" id="PF01437">
    <property type="entry name" value="PSI"/>
    <property type="match status" value="3"/>
</dbReference>
<dbReference type="STRING" id="6689.A0A3R7QT60"/>
<dbReference type="CDD" id="cd11236">
    <property type="entry name" value="Sema_plexin_like"/>
    <property type="match status" value="2"/>
</dbReference>
<dbReference type="SMART" id="SM00429">
    <property type="entry name" value="IPT"/>
    <property type="match status" value="2"/>
</dbReference>
<keyword evidence="3" id="KW-0217">Developmental protein</keyword>
<evidence type="ECO:0000313" key="17">
    <source>
        <dbReference type="EMBL" id="ROT77169.1"/>
    </source>
</evidence>
<evidence type="ECO:0000256" key="11">
    <source>
        <dbReference type="ARBA" id="ARBA00023157"/>
    </source>
</evidence>
<comment type="similarity">
    <text evidence="2">Belongs to the plexin family.</text>
</comment>
<keyword evidence="9" id="KW-1133">Transmembrane helix</keyword>
<keyword evidence="8" id="KW-0524">Neurogenesis</keyword>
<dbReference type="FunFam" id="2.130.10.10:FF:000451">
    <property type="entry name" value="Plexin A4, B"/>
    <property type="match status" value="2"/>
</dbReference>
<dbReference type="Gene3D" id="2.130.10.10">
    <property type="entry name" value="YVTN repeat-like/Quinoprotein amine dehydrogenase"/>
    <property type="match status" value="2"/>
</dbReference>
<feature type="domain" description="Sema" evidence="16">
    <location>
        <begin position="1130"/>
        <end position="1598"/>
    </location>
</feature>
<dbReference type="InterPro" id="IPR041362">
    <property type="entry name" value="TIG2_plexin"/>
</dbReference>
<gene>
    <name evidence="17" type="ORF">C7M84_004198</name>
</gene>
<dbReference type="GO" id="GO:0017154">
    <property type="term" value="F:semaphorin receptor activity"/>
    <property type="evidence" value="ECO:0007669"/>
    <property type="project" value="InterPro"/>
</dbReference>
<keyword evidence="4" id="KW-1003">Cell membrane</keyword>
<dbReference type="FunFam" id="2.60.40.10:FF:000728">
    <property type="entry name" value="Plexin D1"/>
    <property type="match status" value="1"/>
</dbReference>
<dbReference type="EMBL" id="QCYY01001562">
    <property type="protein sequence ID" value="ROT77169.1"/>
    <property type="molecule type" value="Genomic_DNA"/>
</dbReference>
<dbReference type="InterPro" id="IPR036352">
    <property type="entry name" value="Semap_dom_sf"/>
</dbReference>
<comment type="caution">
    <text evidence="17">The sequence shown here is derived from an EMBL/GenBank/DDBJ whole genome shotgun (WGS) entry which is preliminary data.</text>
</comment>
<evidence type="ECO:0000313" key="18">
    <source>
        <dbReference type="Proteomes" id="UP000283509"/>
    </source>
</evidence>
<evidence type="ECO:0000256" key="10">
    <source>
        <dbReference type="ARBA" id="ARBA00023136"/>
    </source>
</evidence>
<dbReference type="SUPFAM" id="SSF103575">
    <property type="entry name" value="Plexin repeat"/>
    <property type="match status" value="2"/>
</dbReference>
<comment type="caution">
    <text evidence="14">Lacks conserved residue(s) required for the propagation of feature annotation.</text>
</comment>
<reference evidence="17 18" key="2">
    <citation type="submission" date="2019-01" db="EMBL/GenBank/DDBJ databases">
        <title>The decoding of complex shrimp genome reveals the adaptation for benthos swimmer, frequently molting mechanism and breeding impact on genome.</title>
        <authorList>
            <person name="Sun Y."/>
            <person name="Gao Y."/>
            <person name="Yu Y."/>
        </authorList>
    </citation>
    <scope>NUCLEOTIDE SEQUENCE [LARGE SCALE GENOMIC DNA]</scope>
    <source>
        <tissue evidence="17">Muscle</tissue>
    </source>
</reference>
<dbReference type="Pfam" id="PF17960">
    <property type="entry name" value="TIG_plexin"/>
    <property type="match status" value="1"/>
</dbReference>
<dbReference type="InterPro" id="IPR016201">
    <property type="entry name" value="PSI"/>
</dbReference>
<dbReference type="SMART" id="SM00630">
    <property type="entry name" value="Sema"/>
    <property type="match status" value="2"/>
</dbReference>
<keyword evidence="11" id="KW-1015">Disulfide bond</keyword>
<feature type="domain" description="Sema" evidence="16">
    <location>
        <begin position="97"/>
        <end position="574"/>
    </location>
</feature>
<dbReference type="PROSITE" id="PS51004">
    <property type="entry name" value="SEMA"/>
    <property type="match status" value="2"/>
</dbReference>
<proteinExistence type="inferred from homology"/>
<evidence type="ECO:0000256" key="8">
    <source>
        <dbReference type="ARBA" id="ARBA00022902"/>
    </source>
</evidence>
<keyword evidence="7" id="KW-0677">Repeat</keyword>
<evidence type="ECO:0000256" key="5">
    <source>
        <dbReference type="ARBA" id="ARBA00022692"/>
    </source>
</evidence>
<dbReference type="SUPFAM" id="SSF81296">
    <property type="entry name" value="E set domains"/>
    <property type="match status" value="2"/>
</dbReference>
<keyword evidence="12" id="KW-0675">Receptor</keyword>
<evidence type="ECO:0000256" key="12">
    <source>
        <dbReference type="ARBA" id="ARBA00023170"/>
    </source>
</evidence>
<dbReference type="Proteomes" id="UP000283509">
    <property type="component" value="Unassembled WGS sequence"/>
</dbReference>
<dbReference type="GO" id="GO:0030334">
    <property type="term" value="P:regulation of cell migration"/>
    <property type="evidence" value="ECO:0007669"/>
    <property type="project" value="TreeGrafter"/>
</dbReference>
<keyword evidence="5" id="KW-0812">Transmembrane</keyword>
<organism evidence="17 18">
    <name type="scientific">Penaeus vannamei</name>
    <name type="common">Whiteleg shrimp</name>
    <name type="synonym">Litopenaeus vannamei</name>
    <dbReference type="NCBI Taxonomy" id="6689"/>
    <lineage>
        <taxon>Eukaryota</taxon>
        <taxon>Metazoa</taxon>
        <taxon>Ecdysozoa</taxon>
        <taxon>Arthropoda</taxon>
        <taxon>Crustacea</taxon>
        <taxon>Multicrustacea</taxon>
        <taxon>Malacostraca</taxon>
        <taxon>Eumalacostraca</taxon>
        <taxon>Eucarida</taxon>
        <taxon>Decapoda</taxon>
        <taxon>Dendrobranchiata</taxon>
        <taxon>Penaeoidea</taxon>
        <taxon>Penaeidae</taxon>
        <taxon>Penaeus</taxon>
    </lineage>
</organism>
<sequence>MYLSFIPSTCHATSRPVLAPPPPKPGGNSLQSTLRQQSSEGALSSHVVGTPADACSMSTGSLVLGVTPPGGPGGSSVPLVRWRGLLLLAALVQTATSSAAGCDDAEGPNSRFIVERFEEDRWQEFTHLTVDKNTGTVYAGGVNRLYQLEPNLRLLQYVVTGPVSDSVECPASGCFSEDLQSMKPTNNVNKVLVIDYTHSRLIVCGSVGQGSCQVRDLRDITQLTRNVSEAIVANNATASTVAFIAPGPPNPPVTHVLYIGVTYTGKSVYRDEVPAVASRSLEDNRFFDIAVTDVTTSTRMLVNSLARKRYPITYVYGFGSENFSYFLTRQMEDTDAGSPYMSKLVRVCQNDPAYYSYTEIPIECKDQQGKHYNLAQAAYVGKPGADLAKQLGIQTNDDVLFAVFSPSESSEREGSPRPADSSALCVYSMKSVRRMFIDNIQKCFRGKSDRGLNFISPSHHCIKLRIRNLNEDFCGMDVNTPLGGEQPVESLASLTFPTRLTAVAATSTEVYTVVFLGTAQGHLKKVVIENQNNALEYDDIEVDQGSAVRQDMHFDKAGDHLYVMTSNKISKVKTKECSIYEGCSQCLGARDPYCGWCSSENKCSLRRDCREAFQDPRSWLDYKTGRCAITRVKPDKIQRTTRRTLALMIENMPPVDGPLQCVFSSMGKDLSTETRRTAEGVSCATPRTALLPDIPQNKNHFTAKLCVRRLDGVKLVCTNFTFFDCTTYSSCTECVSSPFPCDWCVDGHRCTHDSAENCRNDVLVNGVNRIGPSIRSGPSFCPRITFLESQEILVSSGSQKSIKVKVDNIAQFIVQTRYVCQFNIEGRVTSVSANLLSDTIYCDRMEFSYTTAAPSINATFAVIWGGSKPLDNPGNIHVLVYKCQHMANNCGMCLNLAERFRCGWCQSSSRCEVAAQCEEGAWLDRDRTCPNIMITNFYPRSGPWDGGTNVTIEGINLGKQIDDIYDGIYVAGIPCQPIRDSYVPTRKVTCLVDSPGVNSFKEGPIVVKVSREYRSESEAKFRFVNPEITAISPDSGPRSGGTVLHIIGKYMNAGSRINAFINGLPCTIQSTNASTATCITSSYSDLPKEDSIEMTFDNGRRKLEGKYFTYVDDSEMFVWSGGVAEAGVVQTAITKGPNLRFIVGRFEDDQWQEFTHLTVDKKTGMVYAGGVNRLYKLDPNLRRLQYVVTGPVKDSVQCSASVCFGDTILNMKTTNNVNKVLVIDYYRSRLIVCGTVRQGSCQVCKLQDITQLTRNVSEAIVANSATASTVAFIARGVPNPFRPHVLYVGVTYTGNSVHRDEVPAVASRSLEDERFLDVAIHYPRTSTRMWVNSLVRKQYLITYVYGFSSEKFSYFLTRQMEDTNPKSPYISKLVRVCQNDQDYYSYTEIPIECKDSQGKHYNLAQAAFLGKPGTDLATQMGIQPNDDVLFAVFSCGREDSPRPANSNALCVYSMKSIRRRFIDNIQECYRGKGERGLNFISPSQHCIEMNIDVNEDFCGTAVNTPLGGKQPVESLASLTFPTRLTAVAATSTDAYTVVFLGTAQGHLKKVVIENQTNALEYDDIEVDQGSAVRQDMHFDKAGDHLYVMTSNKISKVKTRECSIYEGRNQCLGARDPYCGWCSSENKCSSRRDCREAFQDPRRG</sequence>
<keyword evidence="6" id="KW-0732">Signal</keyword>
<dbReference type="InterPro" id="IPR001627">
    <property type="entry name" value="Semap_dom"/>
</dbReference>
<evidence type="ECO:0000256" key="6">
    <source>
        <dbReference type="ARBA" id="ARBA00022729"/>
    </source>
</evidence>
<feature type="region of interest" description="Disordered" evidence="15">
    <location>
        <begin position="13"/>
        <end position="43"/>
    </location>
</feature>
<evidence type="ECO:0000256" key="14">
    <source>
        <dbReference type="PROSITE-ProRule" id="PRU00352"/>
    </source>
</evidence>
<reference evidence="17 18" key="1">
    <citation type="submission" date="2018-04" db="EMBL/GenBank/DDBJ databases">
        <authorList>
            <person name="Zhang X."/>
            <person name="Yuan J."/>
            <person name="Li F."/>
            <person name="Xiang J."/>
        </authorList>
    </citation>
    <scope>NUCLEOTIDE SEQUENCE [LARGE SCALE GENOMIC DNA]</scope>
    <source>
        <tissue evidence="17">Muscle</tissue>
    </source>
</reference>
<dbReference type="GO" id="GO:0009653">
    <property type="term" value="P:anatomical structure morphogenesis"/>
    <property type="evidence" value="ECO:0007669"/>
    <property type="project" value="UniProtKB-ARBA"/>
</dbReference>
<keyword evidence="10" id="KW-0472">Membrane</keyword>
<evidence type="ECO:0000256" key="1">
    <source>
        <dbReference type="ARBA" id="ARBA00004251"/>
    </source>
</evidence>
<keyword evidence="18" id="KW-1185">Reference proteome</keyword>
<dbReference type="OrthoDB" id="125363at2759"/>
<dbReference type="GO" id="GO:0005886">
    <property type="term" value="C:plasma membrane"/>
    <property type="evidence" value="ECO:0007669"/>
    <property type="project" value="UniProtKB-SubCell"/>
</dbReference>
<comment type="subcellular location">
    <subcellularLocation>
        <location evidence="1">Cell membrane</location>
        <topology evidence="1">Single-pass type I membrane protein</topology>
    </subcellularLocation>
</comment>
<evidence type="ECO:0000256" key="3">
    <source>
        <dbReference type="ARBA" id="ARBA00022473"/>
    </source>
</evidence>
<evidence type="ECO:0000256" key="7">
    <source>
        <dbReference type="ARBA" id="ARBA00022737"/>
    </source>
</evidence>
<dbReference type="InterPro" id="IPR014756">
    <property type="entry name" value="Ig_E-set"/>
</dbReference>
<dbReference type="InterPro" id="IPR015943">
    <property type="entry name" value="WD40/YVTN_repeat-like_dom_sf"/>
</dbReference>
<dbReference type="InterPro" id="IPR002165">
    <property type="entry name" value="Plexin_repeat"/>
</dbReference>
<feature type="compositionally biased region" description="Polar residues" evidence="15">
    <location>
        <begin position="28"/>
        <end position="42"/>
    </location>
</feature>
<dbReference type="FunFam" id="2.60.40.10:FF:001407">
    <property type="entry name" value="Plexin A, isoform B"/>
    <property type="match status" value="1"/>
</dbReference>
<evidence type="ECO:0000256" key="15">
    <source>
        <dbReference type="SAM" id="MobiDB-lite"/>
    </source>
</evidence>
<dbReference type="GO" id="GO:0120025">
    <property type="term" value="C:plasma membrane bounded cell projection"/>
    <property type="evidence" value="ECO:0007669"/>
    <property type="project" value="UniProtKB-ARBA"/>
</dbReference>
<evidence type="ECO:0000256" key="4">
    <source>
        <dbReference type="ARBA" id="ARBA00022475"/>
    </source>
</evidence>
<keyword evidence="13" id="KW-0325">Glycoprotein</keyword>
<dbReference type="Pfam" id="PF18020">
    <property type="entry name" value="TIG_2"/>
    <property type="match status" value="1"/>
</dbReference>
<dbReference type="GO" id="GO:0007399">
    <property type="term" value="P:nervous system development"/>
    <property type="evidence" value="ECO:0007669"/>
    <property type="project" value="UniProtKB-KW"/>
</dbReference>
<dbReference type="InterPro" id="IPR002909">
    <property type="entry name" value="IPT_dom"/>
</dbReference>
<dbReference type="Gene3D" id="2.60.40.10">
    <property type="entry name" value="Immunoglobulins"/>
    <property type="match status" value="4"/>
</dbReference>
<name>A0A3R7QT60_PENVA</name>
<dbReference type="Pfam" id="PF24479">
    <property type="entry name" value="PSI_PlexinA-B"/>
    <property type="match status" value="1"/>
</dbReference>
<evidence type="ECO:0000259" key="16">
    <source>
        <dbReference type="PROSITE" id="PS51004"/>
    </source>
</evidence>
<dbReference type="InterPro" id="IPR031148">
    <property type="entry name" value="Plexin"/>
</dbReference>